<dbReference type="Proteomes" id="UP001378592">
    <property type="component" value="Unassembled WGS sequence"/>
</dbReference>
<dbReference type="Pfam" id="PF00059">
    <property type="entry name" value="Lectin_C"/>
    <property type="match status" value="1"/>
</dbReference>
<dbReference type="CDD" id="cd00037">
    <property type="entry name" value="CLECT"/>
    <property type="match status" value="1"/>
</dbReference>
<dbReference type="Gene3D" id="3.10.100.10">
    <property type="entry name" value="Mannose-Binding Protein A, subunit A"/>
    <property type="match status" value="1"/>
</dbReference>
<proteinExistence type="predicted"/>
<dbReference type="InterPro" id="IPR016186">
    <property type="entry name" value="C-type_lectin-like/link_sf"/>
</dbReference>
<evidence type="ECO:0000313" key="4">
    <source>
        <dbReference type="Proteomes" id="UP001378592"/>
    </source>
</evidence>
<dbReference type="AlphaFoldDB" id="A0AAN9W109"/>
<evidence type="ECO:0000313" key="3">
    <source>
        <dbReference type="EMBL" id="KAK7871672.1"/>
    </source>
</evidence>
<evidence type="ECO:0000259" key="2">
    <source>
        <dbReference type="PROSITE" id="PS50041"/>
    </source>
</evidence>
<organism evidence="3 4">
    <name type="scientific">Gryllus longicercus</name>
    <dbReference type="NCBI Taxonomy" id="2509291"/>
    <lineage>
        <taxon>Eukaryota</taxon>
        <taxon>Metazoa</taxon>
        <taxon>Ecdysozoa</taxon>
        <taxon>Arthropoda</taxon>
        <taxon>Hexapoda</taxon>
        <taxon>Insecta</taxon>
        <taxon>Pterygota</taxon>
        <taxon>Neoptera</taxon>
        <taxon>Polyneoptera</taxon>
        <taxon>Orthoptera</taxon>
        <taxon>Ensifera</taxon>
        <taxon>Gryllidea</taxon>
        <taxon>Grylloidea</taxon>
        <taxon>Gryllidae</taxon>
        <taxon>Gryllinae</taxon>
        <taxon>Gryllus</taxon>
    </lineage>
</organism>
<dbReference type="PANTHER" id="PTHR22803">
    <property type="entry name" value="MANNOSE, PHOSPHOLIPASE, LECTIN RECEPTOR RELATED"/>
    <property type="match status" value="1"/>
</dbReference>
<dbReference type="SUPFAM" id="SSF56436">
    <property type="entry name" value="C-type lectin-like"/>
    <property type="match status" value="1"/>
</dbReference>
<dbReference type="InterPro" id="IPR001304">
    <property type="entry name" value="C-type_lectin-like"/>
</dbReference>
<feature type="chain" id="PRO_5042878931" description="C-type lectin domain-containing protein" evidence="1">
    <location>
        <begin position="21"/>
        <end position="238"/>
    </location>
</feature>
<sequence>MGSRLLIASALALALAWTGADRCGDGSKGGRAMITVDVTSRRNATGHRLVKADLVAREDNLRNGAVDFRVEQDVFVIGVVRYVRLTASTNTLDQRVPPPGYELVPGVGWYRLHLTPLTWEEARLACEAEGAHLAVLNSQEEAAALKGIFARAPATIPQAAWANFAYIGFSDATEGHYITIFGQTLEESGYAEWITNQPDNAKSSTDPDSDCGGIVRQNGKLNDLPCRERAAYFCEFSL</sequence>
<comment type="caution">
    <text evidence="3">The sequence shown here is derived from an EMBL/GenBank/DDBJ whole genome shotgun (WGS) entry which is preliminary data.</text>
</comment>
<feature type="domain" description="C-type lectin" evidence="2">
    <location>
        <begin position="110"/>
        <end position="235"/>
    </location>
</feature>
<dbReference type="EMBL" id="JAZDUA010000035">
    <property type="protein sequence ID" value="KAK7871672.1"/>
    <property type="molecule type" value="Genomic_DNA"/>
</dbReference>
<evidence type="ECO:0000256" key="1">
    <source>
        <dbReference type="SAM" id="SignalP"/>
    </source>
</evidence>
<dbReference type="PROSITE" id="PS50041">
    <property type="entry name" value="C_TYPE_LECTIN_2"/>
    <property type="match status" value="1"/>
</dbReference>
<feature type="signal peptide" evidence="1">
    <location>
        <begin position="1"/>
        <end position="20"/>
    </location>
</feature>
<protein>
    <recommendedName>
        <fullName evidence="2">C-type lectin domain-containing protein</fullName>
    </recommendedName>
</protein>
<reference evidence="3 4" key="1">
    <citation type="submission" date="2024-03" db="EMBL/GenBank/DDBJ databases">
        <title>The genome assembly and annotation of the cricket Gryllus longicercus Weissman &amp; Gray.</title>
        <authorList>
            <person name="Szrajer S."/>
            <person name="Gray D."/>
            <person name="Ylla G."/>
        </authorList>
    </citation>
    <scope>NUCLEOTIDE SEQUENCE [LARGE SCALE GENOMIC DNA]</scope>
    <source>
        <strain evidence="3">DAG 2021-001</strain>
        <tissue evidence="3">Whole body minus gut</tissue>
    </source>
</reference>
<dbReference type="SMART" id="SM00034">
    <property type="entry name" value="CLECT"/>
    <property type="match status" value="1"/>
</dbReference>
<gene>
    <name evidence="3" type="ORF">R5R35_009038</name>
</gene>
<name>A0AAN9W109_9ORTH</name>
<accession>A0AAN9W109</accession>
<dbReference type="InterPro" id="IPR050111">
    <property type="entry name" value="C-type_lectin/snaclec_domain"/>
</dbReference>
<keyword evidence="4" id="KW-1185">Reference proteome</keyword>
<keyword evidence="1" id="KW-0732">Signal</keyword>
<dbReference type="InterPro" id="IPR016187">
    <property type="entry name" value="CTDL_fold"/>
</dbReference>